<dbReference type="EMBL" id="CAJOAZ010026508">
    <property type="protein sequence ID" value="CAF4401721.1"/>
    <property type="molecule type" value="Genomic_DNA"/>
</dbReference>
<dbReference type="AlphaFoldDB" id="A0A820P6A7"/>
<dbReference type="Gene3D" id="3.50.4.10">
    <property type="entry name" value="Hepatocyte Growth Factor"/>
    <property type="match status" value="1"/>
</dbReference>
<evidence type="ECO:0000313" key="2">
    <source>
        <dbReference type="EMBL" id="CAF4401721.1"/>
    </source>
</evidence>
<organism evidence="2 3">
    <name type="scientific">Adineta steineri</name>
    <dbReference type="NCBI Taxonomy" id="433720"/>
    <lineage>
        <taxon>Eukaryota</taxon>
        <taxon>Metazoa</taxon>
        <taxon>Spiralia</taxon>
        <taxon>Gnathifera</taxon>
        <taxon>Rotifera</taxon>
        <taxon>Eurotatoria</taxon>
        <taxon>Bdelloidea</taxon>
        <taxon>Adinetida</taxon>
        <taxon>Adinetidae</taxon>
        <taxon>Adineta</taxon>
    </lineage>
</organism>
<accession>A0A820P6A7</accession>
<comment type="caution">
    <text evidence="2">The sequence shown here is derived from an EMBL/GenBank/DDBJ whole genome shotgun (WGS) entry which is preliminary data.</text>
</comment>
<dbReference type="InterPro" id="IPR003609">
    <property type="entry name" value="Pan_app"/>
</dbReference>
<feature type="domain" description="Apple" evidence="1">
    <location>
        <begin position="21"/>
        <end position="62"/>
    </location>
</feature>
<dbReference type="Pfam" id="PF00024">
    <property type="entry name" value="PAN_1"/>
    <property type="match status" value="1"/>
</dbReference>
<feature type="non-terminal residue" evidence="2">
    <location>
        <position position="1"/>
    </location>
</feature>
<sequence length="86" mass="9412">DMSIMTGSQFHCVNTTCAPFTTVIVSNIFECQLACLAKFQCKAAKYQQSTSNCDLFGDLSNYNGTMVVNINVITMMVTDDTRNPPG</sequence>
<gene>
    <name evidence="2" type="ORF">OXD698_LOCUS51496</name>
</gene>
<protein>
    <recommendedName>
        <fullName evidence="1">Apple domain-containing protein</fullName>
    </recommendedName>
</protein>
<name>A0A820P6A7_9BILA</name>
<dbReference type="Proteomes" id="UP000663844">
    <property type="component" value="Unassembled WGS sequence"/>
</dbReference>
<proteinExistence type="predicted"/>
<dbReference type="SUPFAM" id="SSF57414">
    <property type="entry name" value="Hairpin loop containing domain-like"/>
    <property type="match status" value="1"/>
</dbReference>
<reference evidence="2" key="1">
    <citation type="submission" date="2021-02" db="EMBL/GenBank/DDBJ databases">
        <authorList>
            <person name="Nowell W R."/>
        </authorList>
    </citation>
    <scope>NUCLEOTIDE SEQUENCE</scope>
</reference>
<evidence type="ECO:0000313" key="3">
    <source>
        <dbReference type="Proteomes" id="UP000663844"/>
    </source>
</evidence>
<evidence type="ECO:0000259" key="1">
    <source>
        <dbReference type="Pfam" id="PF00024"/>
    </source>
</evidence>